<evidence type="ECO:0000313" key="3">
    <source>
        <dbReference type="Proteomes" id="UP000317365"/>
    </source>
</evidence>
<dbReference type="Pfam" id="PF05437">
    <property type="entry name" value="AzlD"/>
    <property type="match status" value="1"/>
</dbReference>
<accession>A0A515EK55</accession>
<keyword evidence="1" id="KW-0812">Transmembrane</keyword>
<gene>
    <name evidence="2" type="ORF">EXZ61_02095</name>
</gene>
<dbReference type="EMBL" id="CP036282">
    <property type="protein sequence ID" value="QDL53053.1"/>
    <property type="molecule type" value="Genomic_DNA"/>
</dbReference>
<dbReference type="KEGG" id="rhg:EXZ61_02095"/>
<name>A0A515EK55_9BURK</name>
<sequence>MNWDAFFTGTTDGWTLLTTVGMACVTVIARSFFFISEKDWALPPWAQRGLQYAPIAALAAVVAPELVMSQGALIHNVQDARLYAAAAGIAYFFWRKGTGQAVLGTIVSGMLVYLPLHIGLGW</sequence>
<evidence type="ECO:0000256" key="1">
    <source>
        <dbReference type="SAM" id="Phobius"/>
    </source>
</evidence>
<keyword evidence="3" id="KW-1185">Reference proteome</keyword>
<dbReference type="Proteomes" id="UP000317365">
    <property type="component" value="Chromosome"/>
</dbReference>
<protein>
    <submittedName>
        <fullName evidence="2">AzlD domain-containing protein</fullName>
    </submittedName>
</protein>
<dbReference type="InterPro" id="IPR008407">
    <property type="entry name" value="Brnchd-chn_aa_trnsp_AzlD"/>
</dbReference>
<evidence type="ECO:0000313" key="2">
    <source>
        <dbReference type="EMBL" id="QDL53053.1"/>
    </source>
</evidence>
<feature type="transmembrane region" description="Helical" evidence="1">
    <location>
        <begin position="14"/>
        <end position="35"/>
    </location>
</feature>
<reference evidence="3" key="1">
    <citation type="submission" date="2019-02" db="EMBL/GenBank/DDBJ databases">
        <title>Complete genome sequence of Rhodoferax sp. Gr-4.</title>
        <authorList>
            <person name="Jin L."/>
        </authorList>
    </citation>
    <scope>NUCLEOTIDE SEQUENCE [LARGE SCALE GENOMIC DNA]</scope>
    <source>
        <strain evidence="3">Gr-4</strain>
    </source>
</reference>
<organism evidence="2 3">
    <name type="scientific">Rhodoferax aquaticus</name>
    <dbReference type="NCBI Taxonomy" id="2527691"/>
    <lineage>
        <taxon>Bacteria</taxon>
        <taxon>Pseudomonadati</taxon>
        <taxon>Pseudomonadota</taxon>
        <taxon>Betaproteobacteria</taxon>
        <taxon>Burkholderiales</taxon>
        <taxon>Comamonadaceae</taxon>
        <taxon>Rhodoferax</taxon>
    </lineage>
</organism>
<keyword evidence="1" id="KW-0472">Membrane</keyword>
<dbReference type="RefSeq" id="WP_142808554.1">
    <property type="nucleotide sequence ID" value="NZ_CP036282.1"/>
</dbReference>
<reference evidence="3" key="2">
    <citation type="journal article" date="2020" name="Int. J. Syst. Evol. Microbiol.">
        <title>Genomic insights into a novel species Rhodoferax aquaticus sp. nov., isolated from freshwater.</title>
        <authorList>
            <person name="Li T."/>
            <person name="Zhuo Y."/>
            <person name="Jin C.Z."/>
            <person name="Wu X."/>
            <person name="Ko S.R."/>
            <person name="Jin F.J."/>
            <person name="Ahn C.Y."/>
            <person name="Oh H.M."/>
            <person name="Lee H.G."/>
            <person name="Jin L."/>
        </authorList>
    </citation>
    <scope>NUCLEOTIDE SEQUENCE [LARGE SCALE GENOMIC DNA]</scope>
    <source>
        <strain evidence="3">Gr-4</strain>
    </source>
</reference>
<proteinExistence type="predicted"/>
<feature type="transmembrane region" description="Helical" evidence="1">
    <location>
        <begin position="101"/>
        <end position="120"/>
    </location>
</feature>
<dbReference type="AlphaFoldDB" id="A0A515EK55"/>
<keyword evidence="1" id="KW-1133">Transmembrane helix</keyword>